<evidence type="ECO:0000259" key="5">
    <source>
        <dbReference type="Pfam" id="PF00195"/>
    </source>
</evidence>
<evidence type="ECO:0000256" key="1">
    <source>
        <dbReference type="ARBA" id="ARBA00005531"/>
    </source>
</evidence>
<keyword evidence="2" id="KW-0808">Transferase</keyword>
<dbReference type="EMBL" id="FPAA01000005">
    <property type="protein sequence ID" value="SFS65186.1"/>
    <property type="molecule type" value="Genomic_DNA"/>
</dbReference>
<dbReference type="InterPro" id="IPR016039">
    <property type="entry name" value="Thiolase-like"/>
</dbReference>
<dbReference type="InterPro" id="IPR001099">
    <property type="entry name" value="Chalcone/stilbene_synt_N"/>
</dbReference>
<reference evidence="8" key="1">
    <citation type="submission" date="2016-10" db="EMBL/GenBank/DDBJ databases">
        <authorList>
            <person name="Varghese N."/>
            <person name="Submissions S."/>
        </authorList>
    </citation>
    <scope>NUCLEOTIDE SEQUENCE [LARGE SCALE GENOMIC DNA]</scope>
    <source>
        <strain evidence="8">DSM 45789</strain>
    </source>
</reference>
<dbReference type="Proteomes" id="UP000198660">
    <property type="component" value="Unassembled WGS sequence"/>
</dbReference>
<dbReference type="GO" id="GO:0030639">
    <property type="term" value="P:polyketide biosynthetic process"/>
    <property type="evidence" value="ECO:0007669"/>
    <property type="project" value="TreeGrafter"/>
</dbReference>
<dbReference type="SUPFAM" id="SSF53901">
    <property type="entry name" value="Thiolase-like"/>
    <property type="match status" value="2"/>
</dbReference>
<proteinExistence type="inferred from homology"/>
<organism evidence="7 8">
    <name type="scientific">Marininema halotolerans</name>
    <dbReference type="NCBI Taxonomy" id="1155944"/>
    <lineage>
        <taxon>Bacteria</taxon>
        <taxon>Bacillati</taxon>
        <taxon>Bacillota</taxon>
        <taxon>Bacilli</taxon>
        <taxon>Bacillales</taxon>
        <taxon>Thermoactinomycetaceae</taxon>
        <taxon>Marininema</taxon>
    </lineage>
</organism>
<comment type="similarity">
    <text evidence="1">Belongs to the thiolase-like superfamily. Chalcone/stilbene synthases family.</text>
</comment>
<dbReference type="Gene3D" id="3.40.47.10">
    <property type="match status" value="2"/>
</dbReference>
<name>A0A1I6RKK7_9BACL</name>
<evidence type="ECO:0000256" key="4">
    <source>
        <dbReference type="PIRSR" id="PIRSR000451-1"/>
    </source>
</evidence>
<dbReference type="AlphaFoldDB" id="A0A1I6RKK7"/>
<dbReference type="CDD" id="cd00831">
    <property type="entry name" value="CHS_like"/>
    <property type="match status" value="1"/>
</dbReference>
<feature type="active site" description="Acyl-thioester intermediate" evidence="4">
    <location>
        <position position="139"/>
    </location>
</feature>
<dbReference type="OrthoDB" id="9786288at2"/>
<evidence type="ECO:0000313" key="8">
    <source>
        <dbReference type="Proteomes" id="UP000198660"/>
    </source>
</evidence>
<dbReference type="Pfam" id="PF02797">
    <property type="entry name" value="Chal_sti_synt_C"/>
    <property type="match status" value="1"/>
</dbReference>
<dbReference type="PIRSF" id="PIRSF000451">
    <property type="entry name" value="PKS_III"/>
    <property type="match status" value="1"/>
</dbReference>
<feature type="domain" description="Chalcone/stilbene synthase C-terminal" evidence="6">
    <location>
        <begin position="219"/>
        <end position="351"/>
    </location>
</feature>
<evidence type="ECO:0000256" key="2">
    <source>
        <dbReference type="ARBA" id="ARBA00022679"/>
    </source>
</evidence>
<keyword evidence="3" id="KW-0012">Acyltransferase</keyword>
<sequence>MPRIMAVGTAVPDHTLKQDEARAFAKELFQDAFTNIDRYLPIFEHTSIQTRRLARPREWFEEERPFSERNDAYTETACQLGELALQRCLEAAGIQAKEVDHLFFVSTSGIATPSIDARLVHRLHFSPHVKRTPIWGLGCAGGAAGLARAYEYARAFPESRVVLLAVELCSLTFRRGDRTKSNLVATSLFADGAAAVLITGDQVSLPTQNRPQIIDTLSTTWPDSLDVMGWDVDDNGLRVVFSRDIPNLVRREVRPAVEGFLSRQGLGLGELDRVIAHPGGMKVLSAYEETLELDAQVLGFSRSVLGEFGNMSSVTVLFVLERELAEQHHEGSYGLLTALGPGFSSEMMLLQW</sequence>
<evidence type="ECO:0000256" key="3">
    <source>
        <dbReference type="ARBA" id="ARBA00023315"/>
    </source>
</evidence>
<dbReference type="RefSeq" id="WP_091836451.1">
    <property type="nucleotide sequence ID" value="NZ_FPAA01000005.1"/>
</dbReference>
<keyword evidence="8" id="KW-1185">Reference proteome</keyword>
<evidence type="ECO:0000313" key="7">
    <source>
        <dbReference type="EMBL" id="SFS65186.1"/>
    </source>
</evidence>
<accession>A0A1I6RKK7</accession>
<gene>
    <name evidence="7" type="ORF">SAMN05444972_105158</name>
</gene>
<protein>
    <submittedName>
        <fullName evidence="7">Alkylresorcinol/alkylpyrone synthase</fullName>
    </submittedName>
</protein>
<dbReference type="PANTHER" id="PTHR11877">
    <property type="entry name" value="HYDROXYMETHYLGLUTARYL-COA SYNTHASE"/>
    <property type="match status" value="1"/>
</dbReference>
<dbReference type="GO" id="GO:0016747">
    <property type="term" value="F:acyltransferase activity, transferring groups other than amino-acyl groups"/>
    <property type="evidence" value="ECO:0007669"/>
    <property type="project" value="InterPro"/>
</dbReference>
<dbReference type="Pfam" id="PF00195">
    <property type="entry name" value="Chal_sti_synt_N"/>
    <property type="match status" value="1"/>
</dbReference>
<dbReference type="PANTHER" id="PTHR11877:SF99">
    <property type="entry name" value="1,3,6,8-TETRAHYDROXYNAPHTHALENE SYNTHASE"/>
    <property type="match status" value="1"/>
</dbReference>
<dbReference type="InterPro" id="IPR012328">
    <property type="entry name" value="Chalcone/stilbene_synt_C"/>
</dbReference>
<dbReference type="InterPro" id="IPR011141">
    <property type="entry name" value="Polyketide_synthase_type-III"/>
</dbReference>
<feature type="domain" description="Chalcone/stilbene synthase N-terminal" evidence="5">
    <location>
        <begin position="4"/>
        <end position="201"/>
    </location>
</feature>
<evidence type="ECO:0000259" key="6">
    <source>
        <dbReference type="Pfam" id="PF02797"/>
    </source>
</evidence>